<evidence type="ECO:0000313" key="12">
    <source>
        <dbReference type="Proteomes" id="UP000054717"/>
    </source>
</evidence>
<feature type="coiled-coil region" evidence="6">
    <location>
        <begin position="157"/>
        <end position="194"/>
    </location>
</feature>
<dbReference type="Pfam" id="PF00512">
    <property type="entry name" value="HisKA"/>
    <property type="match status" value="1"/>
</dbReference>
<dbReference type="Pfam" id="PF08448">
    <property type="entry name" value="PAS_4"/>
    <property type="match status" value="1"/>
</dbReference>
<dbReference type="AlphaFoldDB" id="A0A158KI56"/>
<dbReference type="EMBL" id="FCNZ02000077">
    <property type="protein sequence ID" value="SAL80734.1"/>
    <property type="molecule type" value="Genomic_DNA"/>
</dbReference>
<dbReference type="SMART" id="SM00388">
    <property type="entry name" value="HisKA"/>
    <property type="match status" value="1"/>
</dbReference>
<dbReference type="PANTHER" id="PTHR43304:SF1">
    <property type="entry name" value="PAC DOMAIN-CONTAINING PROTEIN"/>
    <property type="match status" value="1"/>
</dbReference>
<dbReference type="CDD" id="cd00082">
    <property type="entry name" value="HisKA"/>
    <property type="match status" value="1"/>
</dbReference>
<comment type="catalytic activity">
    <reaction evidence="1">
        <text>ATP + protein L-histidine = ADP + protein N-phospho-L-histidine.</text>
        <dbReference type="EC" id="2.7.13.3"/>
    </reaction>
</comment>
<dbReference type="PROSITE" id="PS50113">
    <property type="entry name" value="PAC"/>
    <property type="match status" value="1"/>
</dbReference>
<dbReference type="PANTHER" id="PTHR43304">
    <property type="entry name" value="PHYTOCHROME-LIKE PROTEIN CPH1"/>
    <property type="match status" value="1"/>
</dbReference>
<evidence type="ECO:0000256" key="3">
    <source>
        <dbReference type="ARBA" id="ARBA00022553"/>
    </source>
</evidence>
<evidence type="ECO:0000256" key="7">
    <source>
        <dbReference type="SAM" id="MobiDB-lite"/>
    </source>
</evidence>
<dbReference type="PROSITE" id="PS50109">
    <property type="entry name" value="HIS_KIN"/>
    <property type="match status" value="1"/>
</dbReference>
<organism evidence="11 12">
    <name type="scientific">Caballeronia telluris</name>
    <dbReference type="NCBI Taxonomy" id="326475"/>
    <lineage>
        <taxon>Bacteria</taxon>
        <taxon>Pseudomonadati</taxon>
        <taxon>Pseudomonadota</taxon>
        <taxon>Betaproteobacteria</taxon>
        <taxon>Burkholderiales</taxon>
        <taxon>Burkholderiaceae</taxon>
        <taxon>Caballeronia</taxon>
    </lineage>
</organism>
<evidence type="ECO:0000256" key="1">
    <source>
        <dbReference type="ARBA" id="ARBA00000085"/>
    </source>
</evidence>
<dbReference type="SUPFAM" id="SSF47384">
    <property type="entry name" value="Homodimeric domain of signal transducing histidine kinase"/>
    <property type="match status" value="1"/>
</dbReference>
<dbReference type="GO" id="GO:0000155">
    <property type="term" value="F:phosphorelay sensor kinase activity"/>
    <property type="evidence" value="ECO:0007669"/>
    <property type="project" value="InterPro"/>
</dbReference>
<dbReference type="RefSeq" id="WP_087633961.1">
    <property type="nucleotide sequence ID" value="NZ_FCNZ02000077.1"/>
</dbReference>
<dbReference type="SUPFAM" id="SSF55785">
    <property type="entry name" value="PYP-like sensor domain (PAS domain)"/>
    <property type="match status" value="2"/>
</dbReference>
<dbReference type="NCBIfam" id="TIGR00229">
    <property type="entry name" value="sensory_box"/>
    <property type="match status" value="1"/>
</dbReference>
<dbReference type="PROSITE" id="PS50112">
    <property type="entry name" value="PAS"/>
    <property type="match status" value="1"/>
</dbReference>
<proteinExistence type="predicted"/>
<reference evidence="11" key="1">
    <citation type="submission" date="2016-01" db="EMBL/GenBank/DDBJ databases">
        <authorList>
            <person name="Peeters Charlotte."/>
        </authorList>
    </citation>
    <scope>NUCLEOTIDE SEQUENCE</scope>
    <source>
        <strain evidence="11">LMG 22936</strain>
    </source>
</reference>
<keyword evidence="6" id="KW-0175">Coiled coil</keyword>
<dbReference type="InterPro" id="IPR052162">
    <property type="entry name" value="Sensor_kinase/Photoreceptor"/>
</dbReference>
<dbReference type="InterPro" id="IPR035965">
    <property type="entry name" value="PAS-like_dom_sf"/>
</dbReference>
<keyword evidence="4" id="KW-0808">Transferase</keyword>
<dbReference type="InterPro" id="IPR005467">
    <property type="entry name" value="His_kinase_dom"/>
</dbReference>
<dbReference type="FunFam" id="3.30.450.20:FF:000099">
    <property type="entry name" value="Sensory box sensor histidine kinase"/>
    <property type="match status" value="1"/>
</dbReference>
<keyword evidence="12" id="KW-1185">Reference proteome</keyword>
<evidence type="ECO:0000256" key="2">
    <source>
        <dbReference type="ARBA" id="ARBA00012438"/>
    </source>
</evidence>
<feature type="domain" description="PAC" evidence="10">
    <location>
        <begin position="281"/>
        <end position="333"/>
    </location>
</feature>
<dbReference type="InterPro" id="IPR013655">
    <property type="entry name" value="PAS_fold_3"/>
</dbReference>
<dbReference type="InterPro" id="IPR013656">
    <property type="entry name" value="PAS_4"/>
</dbReference>
<dbReference type="InterPro" id="IPR000014">
    <property type="entry name" value="PAS"/>
</dbReference>
<gene>
    <name evidence="11" type="ORF">AWB66_06304</name>
</gene>
<evidence type="ECO:0000259" key="9">
    <source>
        <dbReference type="PROSITE" id="PS50112"/>
    </source>
</evidence>
<feature type="region of interest" description="Disordered" evidence="7">
    <location>
        <begin position="1"/>
        <end position="20"/>
    </location>
</feature>
<evidence type="ECO:0000259" key="10">
    <source>
        <dbReference type="PROSITE" id="PS50113"/>
    </source>
</evidence>
<feature type="domain" description="Histidine kinase" evidence="8">
    <location>
        <begin position="344"/>
        <end position="426"/>
    </location>
</feature>
<dbReference type="Pfam" id="PF08447">
    <property type="entry name" value="PAS_3"/>
    <property type="match status" value="1"/>
</dbReference>
<dbReference type="SMART" id="SM00091">
    <property type="entry name" value="PAS"/>
    <property type="match status" value="2"/>
</dbReference>
<dbReference type="CDD" id="cd00130">
    <property type="entry name" value="PAS"/>
    <property type="match status" value="2"/>
</dbReference>
<evidence type="ECO:0000259" key="8">
    <source>
        <dbReference type="PROSITE" id="PS50109"/>
    </source>
</evidence>
<dbReference type="STRING" id="326475.AWB66_06304"/>
<protein>
    <recommendedName>
        <fullName evidence="2">histidine kinase</fullName>
        <ecNumber evidence="2">2.7.13.3</ecNumber>
    </recommendedName>
</protein>
<dbReference type="InterPro" id="IPR001610">
    <property type="entry name" value="PAC"/>
</dbReference>
<dbReference type="Gene3D" id="3.30.450.20">
    <property type="entry name" value="PAS domain"/>
    <property type="match status" value="2"/>
</dbReference>
<keyword evidence="5 11" id="KW-0418">Kinase</keyword>
<accession>A0A158KI56</accession>
<dbReference type="Proteomes" id="UP000054717">
    <property type="component" value="Unassembled WGS sequence"/>
</dbReference>
<feature type="domain" description="PAS" evidence="9">
    <location>
        <begin position="208"/>
        <end position="278"/>
    </location>
</feature>
<sequence length="457" mass="51992">MLNTPAVDGSFAGPDDGTGARHGAGGDAKLFFNAIPSAILTLLPDAEFTISAANDEYLKQTGTVREQSVGRSFFDLFPGRSEAQGRDSLEDIRSSLSAVIETRSPQQVDTQPYRMCQAGRLETRYWRVKNAPVLGSDGSLLCVVHQIEDLTESFQSHQQVEARLDRMRTLEDELREREQAVAKERAELERERRSFSQLLARSESWRLGEEKFRLISNTLSQHVWTARADGTVDFHTQQFAEFAGVPRDAGLGDLWANFIHPDDVEGTKLAWSRSVSTGEPYERTFRLRHHTGTYRWTLTRAVALKDDDQTIFKWVGCTTDIHEQVLAQQELRDAHRRKDEFLAMLAHELRNPLAPIGAGAEILLRESGDESRVLRVSEMISRQVKHVTGLIDELLEVSRVTTGRVSLDEQTVDMKRVVRDSTEQVRPLMDMRQHRWRLACRRNRFAFGATPIDWCRC</sequence>
<dbReference type="InterPro" id="IPR000700">
    <property type="entry name" value="PAS-assoc_C"/>
</dbReference>
<dbReference type="SMART" id="SM00086">
    <property type="entry name" value="PAC"/>
    <property type="match status" value="2"/>
</dbReference>
<name>A0A158KI56_9BURK</name>
<evidence type="ECO:0000256" key="5">
    <source>
        <dbReference type="ARBA" id="ARBA00022777"/>
    </source>
</evidence>
<evidence type="ECO:0000313" key="11">
    <source>
        <dbReference type="EMBL" id="SAL80734.1"/>
    </source>
</evidence>
<comment type="caution">
    <text evidence="11">The sequence shown here is derived from an EMBL/GenBank/DDBJ whole genome shotgun (WGS) entry which is preliminary data.</text>
</comment>
<dbReference type="InterPro" id="IPR036097">
    <property type="entry name" value="HisK_dim/P_sf"/>
</dbReference>
<dbReference type="InterPro" id="IPR003661">
    <property type="entry name" value="HisK_dim/P_dom"/>
</dbReference>
<evidence type="ECO:0000256" key="4">
    <source>
        <dbReference type="ARBA" id="ARBA00022679"/>
    </source>
</evidence>
<dbReference type="EC" id="2.7.13.3" evidence="2"/>
<evidence type="ECO:0000256" key="6">
    <source>
        <dbReference type="SAM" id="Coils"/>
    </source>
</evidence>
<dbReference type="Gene3D" id="1.10.287.130">
    <property type="match status" value="1"/>
</dbReference>
<keyword evidence="3" id="KW-0597">Phosphoprotein</keyword>